<comment type="caution">
    <text evidence="2">The sequence shown here is derived from an EMBL/GenBank/DDBJ whole genome shotgun (WGS) entry which is preliminary data.</text>
</comment>
<reference evidence="3" key="1">
    <citation type="journal article" date="2019" name="Int. J. Syst. Evol. Microbiol.">
        <title>The Global Catalogue of Microorganisms (GCM) 10K type strain sequencing project: providing services to taxonomists for standard genome sequencing and annotation.</title>
        <authorList>
            <consortium name="The Broad Institute Genomics Platform"/>
            <consortium name="The Broad Institute Genome Sequencing Center for Infectious Disease"/>
            <person name="Wu L."/>
            <person name="Ma J."/>
        </authorList>
    </citation>
    <scope>NUCLEOTIDE SEQUENCE [LARGE SCALE GENOMIC DNA]</scope>
    <source>
        <strain evidence="3">JCM 16950</strain>
    </source>
</reference>
<feature type="transmembrane region" description="Helical" evidence="1">
    <location>
        <begin position="46"/>
        <end position="67"/>
    </location>
</feature>
<organism evidence="2 3">
    <name type="scientific">Microbacterium kribbense</name>
    <dbReference type="NCBI Taxonomy" id="433645"/>
    <lineage>
        <taxon>Bacteria</taxon>
        <taxon>Bacillati</taxon>
        <taxon>Actinomycetota</taxon>
        <taxon>Actinomycetes</taxon>
        <taxon>Micrococcales</taxon>
        <taxon>Microbacteriaceae</taxon>
        <taxon>Microbacterium</taxon>
    </lineage>
</organism>
<gene>
    <name evidence="2" type="ORF">GCM10022240_24070</name>
</gene>
<protein>
    <submittedName>
        <fullName evidence="2">Uncharacterized protein</fullName>
    </submittedName>
</protein>
<keyword evidence="1" id="KW-1133">Transmembrane helix</keyword>
<dbReference type="Proteomes" id="UP001500540">
    <property type="component" value="Unassembled WGS sequence"/>
</dbReference>
<sequence length="437" mass="49818">MLNNRELASVILIALLILLALAVPKWRNILLPSVGIVARSFFQWTILRIFGLFVVWVALWVWLASLIGAWELELLKDTIIILFGVGFPLLFSSIRAKSGVEILGHIRRETLALSTLFLFYLNLESLPLWGELIAQPMIVLLSVMTTFAQRDEKGRRVLGCFSIPLLLIGIGLIVWTTVHTANNWNELDWTELLAQLALSVWLPFAMFPYLYVVAFYAATEVILKRLLWTNKEMPLRARLGVLVGLHGSVRWAKELTGRYYQVAQAKTLRGALSEMRLFRDDVTRRENREADRLADLEGFAGQTGVDGTGAQLDRREFDGTKRALDFIHTAQALRYERRQETFWDDLTDMVISPVSKWGLPDQHGIVVEITTDKKKWRAWRRLPSGWVLGIGATGRFGKYRYARDQPPTSWPGESDEWIDAAVALGPVDWERNDGTRL</sequence>
<feature type="transmembrane region" description="Helical" evidence="1">
    <location>
        <begin position="126"/>
        <end position="145"/>
    </location>
</feature>
<feature type="transmembrane region" description="Helical" evidence="1">
    <location>
        <begin position="157"/>
        <end position="178"/>
    </location>
</feature>
<proteinExistence type="predicted"/>
<name>A0ABP7GNM8_9MICO</name>
<accession>A0ABP7GNM8</accession>
<keyword evidence="3" id="KW-1185">Reference proteome</keyword>
<evidence type="ECO:0000256" key="1">
    <source>
        <dbReference type="SAM" id="Phobius"/>
    </source>
</evidence>
<evidence type="ECO:0000313" key="2">
    <source>
        <dbReference type="EMBL" id="GAA3771061.1"/>
    </source>
</evidence>
<feature type="transmembrane region" description="Helical" evidence="1">
    <location>
        <begin position="74"/>
        <end position="94"/>
    </location>
</feature>
<keyword evidence="1" id="KW-0812">Transmembrane</keyword>
<keyword evidence="1" id="KW-0472">Membrane</keyword>
<dbReference type="RefSeq" id="WP_344783925.1">
    <property type="nucleotide sequence ID" value="NZ_BAABAF010000008.1"/>
</dbReference>
<evidence type="ECO:0000313" key="3">
    <source>
        <dbReference type="Proteomes" id="UP001500540"/>
    </source>
</evidence>
<feature type="transmembrane region" description="Helical" evidence="1">
    <location>
        <begin position="198"/>
        <end position="223"/>
    </location>
</feature>
<dbReference type="EMBL" id="BAABAF010000008">
    <property type="protein sequence ID" value="GAA3771061.1"/>
    <property type="molecule type" value="Genomic_DNA"/>
</dbReference>